<dbReference type="EMBL" id="CP066007">
    <property type="protein sequence ID" value="QQB47428.1"/>
    <property type="molecule type" value="Genomic_DNA"/>
</dbReference>
<dbReference type="EMBL" id="CP069534">
    <property type="protein sequence ID" value="QRP70026.1"/>
    <property type="molecule type" value="Genomic_DNA"/>
</dbReference>
<organism evidence="2 4">
    <name type="scientific">Corynebacterium glucuronolyticum</name>
    <dbReference type="NCBI Taxonomy" id="39791"/>
    <lineage>
        <taxon>Bacteria</taxon>
        <taxon>Bacillati</taxon>
        <taxon>Actinomycetota</taxon>
        <taxon>Actinomycetes</taxon>
        <taxon>Mycobacteriales</taxon>
        <taxon>Corynebacteriaceae</taxon>
        <taxon>Corynebacterium</taxon>
    </lineage>
</organism>
<evidence type="ECO:0000313" key="2">
    <source>
        <dbReference type="EMBL" id="QQB47428.1"/>
    </source>
</evidence>
<proteinExistence type="predicted"/>
<accession>A0A7T4EHE6</accession>
<dbReference type="GeneID" id="92760721"/>
<protein>
    <submittedName>
        <fullName evidence="2">Uncharacterized protein</fullName>
    </submittedName>
</protein>
<evidence type="ECO:0000256" key="1">
    <source>
        <dbReference type="SAM" id="MobiDB-lite"/>
    </source>
</evidence>
<reference evidence="2 4" key="1">
    <citation type="submission" date="2020-12" db="EMBL/GenBank/DDBJ databases">
        <title>FDA dAtabase for Regulatory Grade micrObial Sequences (FDA-ARGOS): Supporting development and validation of Infectious Disease Dx tests.</title>
        <authorList>
            <person name="Sproer C."/>
            <person name="Gronow S."/>
            <person name="Severitt S."/>
            <person name="Schroder I."/>
            <person name="Tallon L."/>
            <person name="Sadzewicz L."/>
            <person name="Zhao X."/>
            <person name="Boylan J."/>
            <person name="Ott S."/>
            <person name="Bowen H."/>
            <person name="Vavikolanu K."/>
            <person name="Mehta A."/>
            <person name="Aluvathingal J."/>
            <person name="Nadendla S."/>
            <person name="Lowell S."/>
            <person name="Myers T."/>
            <person name="Yan Y."/>
            <person name="Sichtig H."/>
        </authorList>
    </citation>
    <scope>NUCLEOTIDE SEQUENCE [LARGE SCALE GENOMIC DNA]</scope>
    <source>
        <strain evidence="2 4">FDAARGOS_1053</strain>
        <strain evidence="3">FDAARGOS_1191</strain>
    </source>
</reference>
<feature type="region of interest" description="Disordered" evidence="1">
    <location>
        <begin position="25"/>
        <end position="59"/>
    </location>
</feature>
<dbReference type="Proteomes" id="UP000617681">
    <property type="component" value="Chromosome"/>
</dbReference>
<name>A0A7T4EHE6_9CORY</name>
<gene>
    <name evidence="2" type="ORF">I6I10_05960</name>
    <name evidence="3" type="ORF">I6J21_09570</name>
</gene>
<dbReference type="AlphaFoldDB" id="A0A7T4EHE6"/>
<evidence type="ECO:0000313" key="4">
    <source>
        <dbReference type="Proteomes" id="UP000596145"/>
    </source>
</evidence>
<dbReference type="Proteomes" id="UP000596145">
    <property type="component" value="Chromosome"/>
</dbReference>
<evidence type="ECO:0000313" key="3">
    <source>
        <dbReference type="EMBL" id="QRP70026.1"/>
    </source>
</evidence>
<feature type="compositionally biased region" description="Low complexity" evidence="1">
    <location>
        <begin position="32"/>
        <end position="50"/>
    </location>
</feature>
<sequence length="95" mass="10554">MRVATTFNRFHNSNNEVLYFSPKLFDDTPNVTSSPRTTATHTTIRTGPGTSSSPPTRHPCEQATATINDDRSEALHTQMPLSSANIYHYKTDDAL</sequence>
<dbReference type="RefSeq" id="WP_005394439.1">
    <property type="nucleotide sequence ID" value="NZ_CP066007.1"/>
</dbReference>